<evidence type="ECO:0000259" key="10">
    <source>
        <dbReference type="PROSITE" id="PS50023"/>
    </source>
</evidence>
<keyword evidence="2 8" id="KW-0479">Metal-binding</keyword>
<dbReference type="PANTHER" id="PTHR24208:SF168">
    <property type="entry name" value="PROTEIN APTEROUS"/>
    <property type="match status" value="1"/>
</dbReference>
<dbReference type="InterPro" id="IPR050453">
    <property type="entry name" value="LIM_Homeobox_TF"/>
</dbReference>
<evidence type="ECO:0000313" key="11">
    <source>
        <dbReference type="EMBL" id="KAH9628756.1"/>
    </source>
</evidence>
<comment type="subcellular location">
    <subcellularLocation>
        <location evidence="1">Nucleus</location>
    </subcellularLocation>
</comment>
<dbReference type="GO" id="GO:0000977">
    <property type="term" value="F:RNA polymerase II transcription regulatory region sequence-specific DNA binding"/>
    <property type="evidence" value="ECO:0007669"/>
    <property type="project" value="TreeGrafter"/>
</dbReference>
<evidence type="ECO:0000256" key="3">
    <source>
        <dbReference type="ARBA" id="ARBA00022833"/>
    </source>
</evidence>
<accession>A0A922S8D8</accession>
<proteinExistence type="predicted"/>
<keyword evidence="3 8" id="KW-0862">Zinc</keyword>
<sequence>MLKERESSEDSPAAPDECAGCGGRIQDRYYLLAVDRQWHGTCLRCCECRLPLDTELTCFSRDGNIYCKEDYYRCQDLHSEGDSPSQYYNGGPSQKGRPRKRKIPQGSPDDMQVQTMRMASTALDNKILHNIILTIAGSSCEGLLTKHVNVF</sequence>
<dbReference type="FunFam" id="2.10.110.10:FF:000033">
    <property type="entry name" value="LIM/homeobox protein Lhx9 isoform X2"/>
    <property type="match status" value="1"/>
</dbReference>
<dbReference type="GO" id="GO:0046872">
    <property type="term" value="F:metal ion binding"/>
    <property type="evidence" value="ECO:0007669"/>
    <property type="project" value="UniProtKB-KW"/>
</dbReference>
<dbReference type="PANTHER" id="PTHR24208">
    <property type="entry name" value="LIM/HOMEOBOX PROTEIN LHX"/>
    <property type="match status" value="1"/>
</dbReference>
<dbReference type="PROSITE" id="PS50023">
    <property type="entry name" value="LIM_DOMAIN_2"/>
    <property type="match status" value="1"/>
</dbReference>
<dbReference type="SMART" id="SM00132">
    <property type="entry name" value="LIM"/>
    <property type="match status" value="1"/>
</dbReference>
<evidence type="ECO:0000313" key="12">
    <source>
        <dbReference type="Proteomes" id="UP000814243"/>
    </source>
</evidence>
<dbReference type="SUPFAM" id="SSF57716">
    <property type="entry name" value="Glucocorticoid receptor-like (DNA-binding domain)"/>
    <property type="match status" value="2"/>
</dbReference>
<dbReference type="Pfam" id="PF00412">
    <property type="entry name" value="LIM"/>
    <property type="match status" value="1"/>
</dbReference>
<dbReference type="Gene3D" id="2.10.110.10">
    <property type="entry name" value="Cysteine Rich Protein"/>
    <property type="match status" value="1"/>
</dbReference>
<evidence type="ECO:0000256" key="4">
    <source>
        <dbReference type="ARBA" id="ARBA00023038"/>
    </source>
</evidence>
<keyword evidence="7" id="KW-0539">Nucleus</keyword>
<evidence type="ECO:0000256" key="5">
    <source>
        <dbReference type="ARBA" id="ARBA00023125"/>
    </source>
</evidence>
<comment type="caution">
    <text evidence="11">The sequence shown here is derived from an EMBL/GenBank/DDBJ whole genome shotgun (WGS) entry which is preliminary data.</text>
</comment>
<dbReference type="GO" id="GO:0030182">
    <property type="term" value="P:neuron differentiation"/>
    <property type="evidence" value="ECO:0007669"/>
    <property type="project" value="TreeGrafter"/>
</dbReference>
<keyword evidence="5" id="KW-0238">DNA-binding</keyword>
<dbReference type="GO" id="GO:0005634">
    <property type="term" value="C:nucleus"/>
    <property type="evidence" value="ECO:0007669"/>
    <property type="project" value="UniProtKB-SubCell"/>
</dbReference>
<evidence type="ECO:0000256" key="8">
    <source>
        <dbReference type="PROSITE-ProRule" id="PRU00125"/>
    </source>
</evidence>
<feature type="domain" description="LIM zinc-binding" evidence="10">
    <location>
        <begin position="16"/>
        <end position="77"/>
    </location>
</feature>
<keyword evidence="6" id="KW-0371">Homeobox</keyword>
<dbReference type="GO" id="GO:0000981">
    <property type="term" value="F:DNA-binding transcription factor activity, RNA polymerase II-specific"/>
    <property type="evidence" value="ECO:0007669"/>
    <property type="project" value="TreeGrafter"/>
</dbReference>
<evidence type="ECO:0000256" key="9">
    <source>
        <dbReference type="SAM" id="MobiDB-lite"/>
    </source>
</evidence>
<reference evidence="11" key="1">
    <citation type="journal article" date="2021" name="G3 (Bethesda)">
        <title>Genome and transcriptome analysis of the beet armyworm Spodoptera exigua reveals targets for pest control. .</title>
        <authorList>
            <person name="Simon S."/>
            <person name="Breeschoten T."/>
            <person name="Jansen H.J."/>
            <person name="Dirks R.P."/>
            <person name="Schranz M.E."/>
            <person name="Ros V.I.D."/>
        </authorList>
    </citation>
    <scope>NUCLEOTIDE SEQUENCE</scope>
    <source>
        <strain evidence="11">TB_SE_WUR_2020</strain>
    </source>
</reference>
<feature type="region of interest" description="Disordered" evidence="9">
    <location>
        <begin position="78"/>
        <end position="111"/>
    </location>
</feature>
<feature type="compositionally biased region" description="Polar residues" evidence="9">
    <location>
        <begin position="82"/>
        <end position="92"/>
    </location>
</feature>
<dbReference type="CDD" id="cd09369">
    <property type="entry name" value="LIM1_Lhx2_Lhx9"/>
    <property type="match status" value="1"/>
</dbReference>
<dbReference type="InterPro" id="IPR001781">
    <property type="entry name" value="Znf_LIM"/>
</dbReference>
<dbReference type="PROSITE" id="PS00478">
    <property type="entry name" value="LIM_DOMAIN_1"/>
    <property type="match status" value="1"/>
</dbReference>
<name>A0A922S8D8_SPOEX</name>
<dbReference type="Proteomes" id="UP000814243">
    <property type="component" value="Unassembled WGS sequence"/>
</dbReference>
<evidence type="ECO:0000256" key="1">
    <source>
        <dbReference type="ARBA" id="ARBA00004123"/>
    </source>
</evidence>
<dbReference type="EMBL" id="JACEFF010000896">
    <property type="protein sequence ID" value="KAH9628756.1"/>
    <property type="molecule type" value="Genomic_DNA"/>
</dbReference>
<dbReference type="AlphaFoldDB" id="A0A922S8D8"/>
<evidence type="ECO:0000256" key="7">
    <source>
        <dbReference type="ARBA" id="ARBA00023242"/>
    </source>
</evidence>
<evidence type="ECO:0000256" key="2">
    <source>
        <dbReference type="ARBA" id="ARBA00022723"/>
    </source>
</evidence>
<evidence type="ECO:0000256" key="6">
    <source>
        <dbReference type="ARBA" id="ARBA00023155"/>
    </source>
</evidence>
<organism evidence="11 12">
    <name type="scientific">Spodoptera exigua</name>
    <name type="common">Beet armyworm</name>
    <name type="synonym">Noctua fulgens</name>
    <dbReference type="NCBI Taxonomy" id="7107"/>
    <lineage>
        <taxon>Eukaryota</taxon>
        <taxon>Metazoa</taxon>
        <taxon>Ecdysozoa</taxon>
        <taxon>Arthropoda</taxon>
        <taxon>Hexapoda</taxon>
        <taxon>Insecta</taxon>
        <taxon>Pterygota</taxon>
        <taxon>Neoptera</taxon>
        <taxon>Endopterygota</taxon>
        <taxon>Lepidoptera</taxon>
        <taxon>Glossata</taxon>
        <taxon>Ditrysia</taxon>
        <taxon>Noctuoidea</taxon>
        <taxon>Noctuidae</taxon>
        <taxon>Amphipyrinae</taxon>
        <taxon>Spodoptera</taxon>
    </lineage>
</organism>
<gene>
    <name evidence="11" type="ORF">HF086_018252</name>
</gene>
<keyword evidence="4 8" id="KW-0440">LIM domain</keyword>
<protein>
    <recommendedName>
        <fullName evidence="10">LIM zinc-binding domain-containing protein</fullName>
    </recommendedName>
</protein>